<feature type="region of interest" description="Disordered" evidence="1">
    <location>
        <begin position="1"/>
        <end position="111"/>
    </location>
</feature>
<gene>
    <name evidence="2" type="ORF">BDN71DRAFT_1436829</name>
</gene>
<evidence type="ECO:0000256" key="1">
    <source>
        <dbReference type="SAM" id="MobiDB-lite"/>
    </source>
</evidence>
<sequence length="202" mass="22017">MPEALLLPTSDDEASLGGKSTEDPSSDDEIADDHPHIPHHTSLTASDDEASLGGQLTEDPSSDDEMADDESMEENTLGIDLSRHSQHTPPAAREAKDDEDDAMSLGGYTDDEANNSHAFSMVEMQANIFNIPSSPEVGRMGSPIDEVDDAYLEYLDDSDGDVDIPNDVRAYLQTSHTPGFQLCYQHVHFEHIPDAEFADDVL</sequence>
<proteinExistence type="predicted"/>
<dbReference type="EMBL" id="MU154775">
    <property type="protein sequence ID" value="KAF9487465.1"/>
    <property type="molecule type" value="Genomic_DNA"/>
</dbReference>
<accession>A0A9P6D978</accession>
<evidence type="ECO:0000313" key="3">
    <source>
        <dbReference type="Proteomes" id="UP000807025"/>
    </source>
</evidence>
<protein>
    <submittedName>
        <fullName evidence="2">Uncharacterized protein</fullName>
    </submittedName>
</protein>
<feature type="compositionally biased region" description="Acidic residues" evidence="1">
    <location>
        <begin position="60"/>
        <end position="73"/>
    </location>
</feature>
<reference evidence="2" key="1">
    <citation type="submission" date="2020-11" db="EMBL/GenBank/DDBJ databases">
        <authorList>
            <consortium name="DOE Joint Genome Institute"/>
            <person name="Ahrendt S."/>
            <person name="Riley R."/>
            <person name="Andreopoulos W."/>
            <person name="Labutti K."/>
            <person name="Pangilinan J."/>
            <person name="Ruiz-Duenas F.J."/>
            <person name="Barrasa J.M."/>
            <person name="Sanchez-Garcia M."/>
            <person name="Camarero S."/>
            <person name="Miyauchi S."/>
            <person name="Serrano A."/>
            <person name="Linde D."/>
            <person name="Babiker R."/>
            <person name="Drula E."/>
            <person name="Ayuso-Fernandez I."/>
            <person name="Pacheco R."/>
            <person name="Padilla G."/>
            <person name="Ferreira P."/>
            <person name="Barriuso J."/>
            <person name="Kellner H."/>
            <person name="Castanera R."/>
            <person name="Alfaro M."/>
            <person name="Ramirez L."/>
            <person name="Pisabarro A.G."/>
            <person name="Kuo A."/>
            <person name="Tritt A."/>
            <person name="Lipzen A."/>
            <person name="He G."/>
            <person name="Yan M."/>
            <person name="Ng V."/>
            <person name="Cullen D."/>
            <person name="Martin F."/>
            <person name="Rosso M.-N."/>
            <person name="Henrissat B."/>
            <person name="Hibbett D."/>
            <person name="Martinez A.T."/>
            <person name="Grigoriev I.V."/>
        </authorList>
    </citation>
    <scope>NUCLEOTIDE SEQUENCE</scope>
    <source>
        <strain evidence="2">ATCC 90797</strain>
    </source>
</reference>
<comment type="caution">
    <text evidence="2">The sequence shown here is derived from an EMBL/GenBank/DDBJ whole genome shotgun (WGS) entry which is preliminary data.</text>
</comment>
<dbReference type="Proteomes" id="UP000807025">
    <property type="component" value="Unassembled WGS sequence"/>
</dbReference>
<keyword evidence="3" id="KW-1185">Reference proteome</keyword>
<dbReference type="AlphaFoldDB" id="A0A9P6D978"/>
<name>A0A9P6D978_PLEER</name>
<evidence type="ECO:0000313" key="2">
    <source>
        <dbReference type="EMBL" id="KAF9487465.1"/>
    </source>
</evidence>
<organism evidence="2 3">
    <name type="scientific">Pleurotus eryngii</name>
    <name type="common">Boletus of the steppes</name>
    <dbReference type="NCBI Taxonomy" id="5323"/>
    <lineage>
        <taxon>Eukaryota</taxon>
        <taxon>Fungi</taxon>
        <taxon>Dikarya</taxon>
        <taxon>Basidiomycota</taxon>
        <taxon>Agaricomycotina</taxon>
        <taxon>Agaricomycetes</taxon>
        <taxon>Agaricomycetidae</taxon>
        <taxon>Agaricales</taxon>
        <taxon>Pleurotineae</taxon>
        <taxon>Pleurotaceae</taxon>
        <taxon>Pleurotus</taxon>
    </lineage>
</organism>